<organism evidence="1 2">
    <name type="scientific">Goodea atripinnis</name>
    <dbReference type="NCBI Taxonomy" id="208336"/>
    <lineage>
        <taxon>Eukaryota</taxon>
        <taxon>Metazoa</taxon>
        <taxon>Chordata</taxon>
        <taxon>Craniata</taxon>
        <taxon>Vertebrata</taxon>
        <taxon>Euteleostomi</taxon>
        <taxon>Actinopterygii</taxon>
        <taxon>Neopterygii</taxon>
        <taxon>Teleostei</taxon>
        <taxon>Neoteleostei</taxon>
        <taxon>Acanthomorphata</taxon>
        <taxon>Ovalentaria</taxon>
        <taxon>Atherinomorphae</taxon>
        <taxon>Cyprinodontiformes</taxon>
        <taxon>Goodeidae</taxon>
        <taxon>Goodea</taxon>
    </lineage>
</organism>
<name>A0ABV0P9Y4_9TELE</name>
<proteinExistence type="predicted"/>
<dbReference type="InterPro" id="IPR036383">
    <property type="entry name" value="TSP1_rpt_sf"/>
</dbReference>
<dbReference type="Gene3D" id="2.20.100.10">
    <property type="entry name" value="Thrombospondin type-1 (TSP1) repeat"/>
    <property type="match status" value="1"/>
</dbReference>
<comment type="caution">
    <text evidence="1">The sequence shown here is derived from an EMBL/GenBank/DDBJ whole genome shotgun (WGS) entry which is preliminary data.</text>
</comment>
<protein>
    <submittedName>
        <fullName evidence="1">Uncharacterized protein</fullName>
    </submittedName>
</protein>
<dbReference type="Pfam" id="PF19030">
    <property type="entry name" value="TSP1_ADAMTS"/>
    <property type="match status" value="1"/>
</dbReference>
<reference evidence="1 2" key="1">
    <citation type="submission" date="2021-06" db="EMBL/GenBank/DDBJ databases">
        <authorList>
            <person name="Palmer J.M."/>
        </authorList>
    </citation>
    <scope>NUCLEOTIDE SEQUENCE [LARGE SCALE GENOMIC DNA]</scope>
    <source>
        <strain evidence="1 2">GA_2019</strain>
        <tissue evidence="1">Muscle</tissue>
    </source>
</reference>
<dbReference type="EMBL" id="JAHRIO010068577">
    <property type="protein sequence ID" value="MEQ2180281.1"/>
    <property type="molecule type" value="Genomic_DNA"/>
</dbReference>
<gene>
    <name evidence="1" type="ORF">GOODEAATRI_034354</name>
</gene>
<dbReference type="Proteomes" id="UP001476798">
    <property type="component" value="Unassembled WGS sequence"/>
</dbReference>
<accession>A0ABV0P9Y4</accession>
<dbReference type="InterPro" id="IPR000884">
    <property type="entry name" value="TSP1_rpt"/>
</dbReference>
<sequence>MDRVSCGQGYRQRLVSCSEVHVENDNYEYGHQSLSNCPGTPPESYMPCSLGSCPLPQEWRAGIWGPVS</sequence>
<evidence type="ECO:0000313" key="2">
    <source>
        <dbReference type="Proteomes" id="UP001476798"/>
    </source>
</evidence>
<dbReference type="PROSITE" id="PS50092">
    <property type="entry name" value="TSP1"/>
    <property type="match status" value="1"/>
</dbReference>
<keyword evidence="2" id="KW-1185">Reference proteome</keyword>
<evidence type="ECO:0000313" key="1">
    <source>
        <dbReference type="EMBL" id="MEQ2180281.1"/>
    </source>
</evidence>